<dbReference type="InParanoid" id="D8TK29"/>
<feature type="compositionally biased region" description="Basic residues" evidence="1">
    <location>
        <begin position="257"/>
        <end position="275"/>
    </location>
</feature>
<reference evidence="2 3" key="1">
    <citation type="journal article" date="2010" name="Science">
        <title>Genomic analysis of organismal complexity in the multicellular green alga Volvox carteri.</title>
        <authorList>
            <person name="Prochnik S.E."/>
            <person name="Umen J."/>
            <person name="Nedelcu A.M."/>
            <person name="Hallmann A."/>
            <person name="Miller S.M."/>
            <person name="Nishii I."/>
            <person name="Ferris P."/>
            <person name="Kuo A."/>
            <person name="Mitros T."/>
            <person name="Fritz-Laylin L.K."/>
            <person name="Hellsten U."/>
            <person name="Chapman J."/>
            <person name="Simakov O."/>
            <person name="Rensing S.A."/>
            <person name="Terry A."/>
            <person name="Pangilinan J."/>
            <person name="Kapitonov V."/>
            <person name="Jurka J."/>
            <person name="Salamov A."/>
            <person name="Shapiro H."/>
            <person name="Schmutz J."/>
            <person name="Grimwood J."/>
            <person name="Lindquist E."/>
            <person name="Lucas S."/>
            <person name="Grigoriev I.V."/>
            <person name="Schmitt R."/>
            <person name="Kirk D."/>
            <person name="Rokhsar D.S."/>
        </authorList>
    </citation>
    <scope>NUCLEOTIDE SEQUENCE [LARGE SCALE GENOMIC DNA]</scope>
    <source>
        <strain evidence="3">f. Nagariensis / Eve</strain>
    </source>
</reference>
<organism evidence="3">
    <name type="scientific">Volvox carteri f. nagariensis</name>
    <dbReference type="NCBI Taxonomy" id="3068"/>
    <lineage>
        <taxon>Eukaryota</taxon>
        <taxon>Viridiplantae</taxon>
        <taxon>Chlorophyta</taxon>
        <taxon>core chlorophytes</taxon>
        <taxon>Chlorophyceae</taxon>
        <taxon>CS clade</taxon>
        <taxon>Chlamydomonadales</taxon>
        <taxon>Volvocaceae</taxon>
        <taxon>Volvox</taxon>
    </lineage>
</organism>
<dbReference type="EMBL" id="GL378325">
    <property type="protein sequence ID" value="EFJ52176.1"/>
    <property type="molecule type" value="Genomic_DNA"/>
</dbReference>
<keyword evidence="3" id="KW-1185">Reference proteome</keyword>
<dbReference type="OrthoDB" id="553108at2759"/>
<name>D8TK29_VOLCA</name>
<evidence type="ECO:0000313" key="3">
    <source>
        <dbReference type="Proteomes" id="UP000001058"/>
    </source>
</evidence>
<feature type="compositionally biased region" description="Basic residues" evidence="1">
    <location>
        <begin position="291"/>
        <end position="304"/>
    </location>
</feature>
<feature type="compositionally biased region" description="Basic and acidic residues" evidence="1">
    <location>
        <begin position="276"/>
        <end position="290"/>
    </location>
</feature>
<sequence length="465" mass="49210">MSSESDEERDLLKAALGYNYVDSVISSRSSSDPEKDWVRGLAERATDPEIKERKKKGPFVYVKQAGKPGRHFYVNEEINQMKAERDYMKIKELLRRHNFKILGHVNIGTDPTSQPLVYNFGGDLLEEGRRFPRSVLASQADAASFVSFQDDDNYTSSEPAPVVPAAPTLVPERPASRRGARGEHGGREAPLYGTAAGSVLPRSVAATAAPAVTGGTEAAAIAAVSERGHSRHRGGSRRRDPHRHSERQEASPEAVAHRRAKSSSRRRGASRHHRSASAERGHEHKYDSRSRSRRRHRHDRHPHRERALVQFTTKIKTTADATSTTAAATATGIMNGTTARSTAAGSTTAAAAGGGTTTTITTMTSKGSGNGTIANSNGSKNGSGAVAEEAAQSPPPPPSSLGGKERLRTKTGNLKAKKVAPAPPVQSLPVTTAQPVGLPAAATGQHGDATAGGNFAGFPTPAAGT</sequence>
<dbReference type="AlphaFoldDB" id="D8TK29"/>
<protein>
    <submittedName>
        <fullName evidence="2">Uncharacterized protein</fullName>
    </submittedName>
</protein>
<feature type="region of interest" description="Disordered" evidence="1">
    <location>
        <begin position="150"/>
        <end position="194"/>
    </location>
</feature>
<feature type="compositionally biased region" description="Low complexity" evidence="1">
    <location>
        <begin position="159"/>
        <end position="171"/>
    </location>
</feature>
<feature type="compositionally biased region" description="Polar residues" evidence="1">
    <location>
        <begin position="371"/>
        <end position="382"/>
    </location>
</feature>
<dbReference type="KEGG" id="vcn:VOLCADRAFT_87065"/>
<proteinExistence type="predicted"/>
<feature type="region of interest" description="Disordered" evidence="1">
    <location>
        <begin position="222"/>
        <end position="307"/>
    </location>
</feature>
<dbReference type="GeneID" id="9618183"/>
<feature type="compositionally biased region" description="Low complexity" evidence="1">
    <location>
        <begin position="340"/>
        <end position="367"/>
    </location>
</feature>
<evidence type="ECO:0000256" key="1">
    <source>
        <dbReference type="SAM" id="MobiDB-lite"/>
    </source>
</evidence>
<feature type="compositionally biased region" description="Basic residues" evidence="1">
    <location>
        <begin position="229"/>
        <end position="245"/>
    </location>
</feature>
<dbReference type="RefSeq" id="XP_002946950.1">
    <property type="nucleotide sequence ID" value="XM_002946904.1"/>
</dbReference>
<gene>
    <name evidence="2" type="ORF">VOLCADRAFT_87065</name>
</gene>
<accession>D8TK29</accession>
<dbReference type="Proteomes" id="UP000001058">
    <property type="component" value="Unassembled WGS sequence"/>
</dbReference>
<feature type="region of interest" description="Disordered" evidence="1">
    <location>
        <begin position="340"/>
        <end position="465"/>
    </location>
</feature>
<evidence type="ECO:0000313" key="2">
    <source>
        <dbReference type="EMBL" id="EFJ52176.1"/>
    </source>
</evidence>